<dbReference type="InterPro" id="IPR010982">
    <property type="entry name" value="Lambda_DNA-bd_dom_sf"/>
</dbReference>
<dbReference type="AlphaFoldDB" id="A0A1I6RTD5"/>
<sequence>MQLTPVQCRMARAGVSLSRAKLADLAGVSAATLADFEGGKRESYDRTVRDIQSVLEGLGVTFLVSNEDGPGVRVNEG</sequence>
<keyword evidence="2" id="KW-1185">Reference proteome</keyword>
<gene>
    <name evidence="1" type="ORF">SAMN04488040_1478</name>
</gene>
<proteinExistence type="predicted"/>
<organism evidence="1 2">
    <name type="scientific">Sulfitobacter marinus</name>
    <dbReference type="NCBI Taxonomy" id="394264"/>
    <lineage>
        <taxon>Bacteria</taxon>
        <taxon>Pseudomonadati</taxon>
        <taxon>Pseudomonadota</taxon>
        <taxon>Alphaproteobacteria</taxon>
        <taxon>Rhodobacterales</taxon>
        <taxon>Roseobacteraceae</taxon>
        <taxon>Sulfitobacter</taxon>
    </lineage>
</organism>
<reference evidence="2" key="1">
    <citation type="submission" date="2016-10" db="EMBL/GenBank/DDBJ databases">
        <authorList>
            <person name="Varghese N."/>
            <person name="Submissions S."/>
        </authorList>
    </citation>
    <scope>NUCLEOTIDE SEQUENCE [LARGE SCALE GENOMIC DNA]</scope>
    <source>
        <strain evidence="2">DSM 23422</strain>
    </source>
</reference>
<dbReference type="SUPFAM" id="SSF47413">
    <property type="entry name" value="lambda repressor-like DNA-binding domains"/>
    <property type="match status" value="1"/>
</dbReference>
<dbReference type="Gene3D" id="1.10.260.40">
    <property type="entry name" value="lambda repressor-like DNA-binding domains"/>
    <property type="match status" value="1"/>
</dbReference>
<dbReference type="CDD" id="cd00093">
    <property type="entry name" value="HTH_XRE"/>
    <property type="match status" value="1"/>
</dbReference>
<name>A0A1I6RTD5_9RHOB</name>
<dbReference type="InterPro" id="IPR001387">
    <property type="entry name" value="Cro/C1-type_HTH"/>
</dbReference>
<dbReference type="GO" id="GO:0003677">
    <property type="term" value="F:DNA binding"/>
    <property type="evidence" value="ECO:0007669"/>
    <property type="project" value="InterPro"/>
</dbReference>
<dbReference type="EMBL" id="FPAJ01000002">
    <property type="protein sequence ID" value="SFS67932.1"/>
    <property type="molecule type" value="Genomic_DNA"/>
</dbReference>
<protein>
    <submittedName>
        <fullName evidence="1">Helix-turn-helix domain-containing protein</fullName>
    </submittedName>
</protein>
<accession>A0A1I6RTD5</accession>
<evidence type="ECO:0000313" key="1">
    <source>
        <dbReference type="EMBL" id="SFS67932.1"/>
    </source>
</evidence>
<dbReference type="Proteomes" id="UP000199239">
    <property type="component" value="Unassembled WGS sequence"/>
</dbReference>
<dbReference type="STRING" id="394264.SAMN04488040_1478"/>
<evidence type="ECO:0000313" key="2">
    <source>
        <dbReference type="Proteomes" id="UP000199239"/>
    </source>
</evidence>